<keyword evidence="1" id="KW-1133">Transmembrane helix</keyword>
<feature type="transmembrane region" description="Helical" evidence="1">
    <location>
        <begin position="12"/>
        <end position="33"/>
    </location>
</feature>
<evidence type="ECO:0000313" key="3">
    <source>
        <dbReference type="Proteomes" id="UP001589818"/>
    </source>
</evidence>
<gene>
    <name evidence="2" type="ORF">ACFFJ8_05825</name>
</gene>
<protein>
    <recommendedName>
        <fullName evidence="4">DUF2759 domain-containing protein</fullName>
    </recommendedName>
</protein>
<accession>A0ABV6J507</accession>
<evidence type="ECO:0008006" key="4">
    <source>
        <dbReference type="Google" id="ProtNLM"/>
    </source>
</evidence>
<feature type="transmembrane region" description="Helical" evidence="1">
    <location>
        <begin position="45"/>
        <end position="64"/>
    </location>
</feature>
<comment type="caution">
    <text evidence="2">The sequence shown here is derived from an EMBL/GenBank/DDBJ whole genome shotgun (WGS) entry which is preliminary data.</text>
</comment>
<keyword evidence="3" id="KW-1185">Reference proteome</keyword>
<proteinExistence type="predicted"/>
<evidence type="ECO:0000313" key="2">
    <source>
        <dbReference type="EMBL" id="MFC0390887.1"/>
    </source>
</evidence>
<dbReference type="Proteomes" id="UP001589818">
    <property type="component" value="Unassembled WGS sequence"/>
</dbReference>
<dbReference type="RefSeq" id="WP_256555288.1">
    <property type="nucleotide sequence ID" value="NZ_JBHLVF010000010.1"/>
</dbReference>
<organism evidence="2 3">
    <name type="scientific">Paenibacillus mendelii</name>
    <dbReference type="NCBI Taxonomy" id="206163"/>
    <lineage>
        <taxon>Bacteria</taxon>
        <taxon>Bacillati</taxon>
        <taxon>Bacillota</taxon>
        <taxon>Bacilli</taxon>
        <taxon>Bacillales</taxon>
        <taxon>Paenibacillaceae</taxon>
        <taxon>Paenibacillus</taxon>
    </lineage>
</organism>
<sequence>MFRLTLVDVSSVSTGLFITGALFILLIFSLLSFGILQMFQRRVRAGWYSFAGAVVSGVAFGLILNEWFV</sequence>
<name>A0ABV6J507_9BACL</name>
<reference evidence="2 3" key="1">
    <citation type="submission" date="2024-09" db="EMBL/GenBank/DDBJ databases">
        <authorList>
            <person name="Sun Q."/>
            <person name="Mori K."/>
        </authorList>
    </citation>
    <scope>NUCLEOTIDE SEQUENCE [LARGE SCALE GENOMIC DNA]</scope>
    <source>
        <strain evidence="2 3">CCM 4839</strain>
    </source>
</reference>
<evidence type="ECO:0000256" key="1">
    <source>
        <dbReference type="SAM" id="Phobius"/>
    </source>
</evidence>
<keyword evidence="1" id="KW-0812">Transmembrane</keyword>
<keyword evidence="1" id="KW-0472">Membrane</keyword>
<dbReference type="EMBL" id="JBHLVF010000010">
    <property type="protein sequence ID" value="MFC0390887.1"/>
    <property type="molecule type" value="Genomic_DNA"/>
</dbReference>